<dbReference type="AlphaFoldDB" id="A0A6N8DR11"/>
<protein>
    <submittedName>
        <fullName evidence="1">Uncharacterized protein</fullName>
    </submittedName>
</protein>
<proteinExistence type="predicted"/>
<reference evidence="1 2" key="1">
    <citation type="submission" date="2019-11" db="EMBL/GenBank/DDBJ databases">
        <title>Whole-genome sequence of a Rhodoblastus acidophilus DSM 142.</title>
        <authorList>
            <person name="Kyndt J.A."/>
            <person name="Meyer T.E."/>
        </authorList>
    </citation>
    <scope>NUCLEOTIDE SEQUENCE [LARGE SCALE GENOMIC DNA]</scope>
    <source>
        <strain evidence="1 2">DSM 142</strain>
    </source>
</reference>
<name>A0A6N8DR11_RHOAC</name>
<accession>A0A6N8DR11</accession>
<comment type="caution">
    <text evidence="1">The sequence shown here is derived from an EMBL/GenBank/DDBJ whole genome shotgun (WGS) entry which is preliminary data.</text>
</comment>
<evidence type="ECO:0000313" key="1">
    <source>
        <dbReference type="EMBL" id="MTV33000.1"/>
    </source>
</evidence>
<sequence length="124" mass="13999">MKTIHVYDRRKIMQRAHQIARQTREQTARKAFDLDVRIVGAMIIHNKPLSAHIAATPVDFAAAMRTAWAEAKGANVLPRSQALTIARPTPLAPFNRRMRFARVFRLLSSAARWVGARFIPSRAA</sequence>
<gene>
    <name evidence="1" type="ORF">GJ654_18635</name>
</gene>
<dbReference type="EMBL" id="WNKS01000025">
    <property type="protein sequence ID" value="MTV33000.1"/>
    <property type="molecule type" value="Genomic_DNA"/>
</dbReference>
<evidence type="ECO:0000313" key="2">
    <source>
        <dbReference type="Proteomes" id="UP000439113"/>
    </source>
</evidence>
<dbReference type="OrthoDB" id="8471343at2"/>
<organism evidence="1 2">
    <name type="scientific">Rhodoblastus acidophilus</name>
    <name type="common">Rhodopseudomonas acidophila</name>
    <dbReference type="NCBI Taxonomy" id="1074"/>
    <lineage>
        <taxon>Bacteria</taxon>
        <taxon>Pseudomonadati</taxon>
        <taxon>Pseudomonadota</taxon>
        <taxon>Alphaproteobacteria</taxon>
        <taxon>Hyphomicrobiales</taxon>
        <taxon>Rhodoblastaceae</taxon>
        <taxon>Rhodoblastus</taxon>
    </lineage>
</organism>
<dbReference type="Proteomes" id="UP000439113">
    <property type="component" value="Unassembled WGS sequence"/>
</dbReference>
<dbReference type="RefSeq" id="WP_155447681.1">
    <property type="nucleotide sequence ID" value="NZ_JAOQNR010000024.1"/>
</dbReference>